<feature type="domain" description="DUF753" evidence="2">
    <location>
        <begin position="505"/>
        <end position="579"/>
    </location>
</feature>
<feature type="domain" description="DUF753" evidence="2">
    <location>
        <begin position="1316"/>
        <end position="1392"/>
    </location>
</feature>
<feature type="chain" id="PRO_5040347824" description="DUF753 domain-containing protein" evidence="1">
    <location>
        <begin position="24"/>
        <end position="1744"/>
    </location>
</feature>
<organism evidence="3 4">
    <name type="scientific">Pseudolycoriella hygida</name>
    <dbReference type="NCBI Taxonomy" id="35572"/>
    <lineage>
        <taxon>Eukaryota</taxon>
        <taxon>Metazoa</taxon>
        <taxon>Ecdysozoa</taxon>
        <taxon>Arthropoda</taxon>
        <taxon>Hexapoda</taxon>
        <taxon>Insecta</taxon>
        <taxon>Pterygota</taxon>
        <taxon>Neoptera</taxon>
        <taxon>Endopterygota</taxon>
        <taxon>Diptera</taxon>
        <taxon>Nematocera</taxon>
        <taxon>Sciaroidea</taxon>
        <taxon>Sciaridae</taxon>
        <taxon>Pseudolycoriella</taxon>
    </lineage>
</organism>
<feature type="domain" description="DUF753" evidence="2">
    <location>
        <begin position="908"/>
        <end position="984"/>
    </location>
</feature>
<feature type="domain" description="DUF753" evidence="2">
    <location>
        <begin position="422"/>
        <end position="496"/>
    </location>
</feature>
<feature type="domain" description="DUF753" evidence="2">
    <location>
        <begin position="667"/>
        <end position="741"/>
    </location>
</feature>
<feature type="domain" description="DUF753" evidence="2">
    <location>
        <begin position="1234"/>
        <end position="1307"/>
    </location>
</feature>
<feature type="domain" description="DUF753" evidence="2">
    <location>
        <begin position="1154"/>
        <end position="1228"/>
    </location>
</feature>
<dbReference type="InterPro" id="IPR045860">
    <property type="entry name" value="Snake_toxin-like_sf"/>
</dbReference>
<feature type="domain" description="DUF753" evidence="2">
    <location>
        <begin position="176"/>
        <end position="251"/>
    </location>
</feature>
<dbReference type="Pfam" id="PF05444">
    <property type="entry name" value="DUF753"/>
    <property type="match status" value="17"/>
</dbReference>
<evidence type="ECO:0000313" key="4">
    <source>
        <dbReference type="Proteomes" id="UP001151699"/>
    </source>
</evidence>
<feature type="domain" description="DUF753" evidence="2">
    <location>
        <begin position="747"/>
        <end position="819"/>
    </location>
</feature>
<comment type="caution">
    <text evidence="3">The sequence shown here is derived from an EMBL/GenBank/DDBJ whole genome shotgun (WGS) entry which is preliminary data.</text>
</comment>
<evidence type="ECO:0000259" key="2">
    <source>
        <dbReference type="Pfam" id="PF05444"/>
    </source>
</evidence>
<dbReference type="InterPro" id="IPR008472">
    <property type="entry name" value="DUF753"/>
</dbReference>
<reference evidence="3" key="1">
    <citation type="submission" date="2022-07" db="EMBL/GenBank/DDBJ databases">
        <authorList>
            <person name="Trinca V."/>
            <person name="Uliana J.V.C."/>
            <person name="Torres T.T."/>
            <person name="Ward R.J."/>
            <person name="Monesi N."/>
        </authorList>
    </citation>
    <scope>NUCLEOTIDE SEQUENCE</scope>
    <source>
        <strain evidence="3">HSMRA1968</strain>
        <tissue evidence="3">Whole embryos</tissue>
    </source>
</reference>
<evidence type="ECO:0000313" key="3">
    <source>
        <dbReference type="EMBL" id="KAJ6648787.1"/>
    </source>
</evidence>
<protein>
    <recommendedName>
        <fullName evidence="2">DUF753 domain-containing protein</fullName>
    </recommendedName>
</protein>
<name>A0A9Q0S813_9DIPT</name>
<dbReference type="PANTHER" id="PTHR21721">
    <property type="entry name" value="GH09876P-RELATED"/>
    <property type="match status" value="1"/>
</dbReference>
<feature type="domain" description="DUF753" evidence="2">
    <location>
        <begin position="1475"/>
        <end position="1548"/>
    </location>
</feature>
<keyword evidence="4" id="KW-1185">Reference proteome</keyword>
<keyword evidence="1" id="KW-0732">Signal</keyword>
<dbReference type="OrthoDB" id="7730284at2759"/>
<gene>
    <name evidence="3" type="ORF">Bhyg_04018</name>
</gene>
<sequence>MLVKLLVGVLLLGLGELVPNVYSLQCISCSSANTAACATTSGTLPSIDCAEGSTSCYTYVEGEVTIRSCALPEVNPPSTYSTCSGDNCNSNIYPENRLSCHKCVGVGCLVSNDLPTPTPCQRYKEDDECFTYLYNGVATRGCLSESEAMVTNCLNEHICSKCTSGGCNGKSIEDEECVVCDSEIDINCVSNLNETMQKVCPATAAGMGCYRFDDGGGMVKRGCLSSLLTYEVDECRREGETCKTCVGNNCNAKVNFEKCRVCNSSTNVNCIRSPTSVTTSTCRNYLDTCFSHVENNVVTRGCVLDQPTAVQTECARTSSDLCETCTGTSNCNNKIIDGEFCMDCDSQEDPNCRTSLNHTMRVQCNLAIKQLGCYLYDDGGDIVKRGCINNDLHPGEVSMCRQQGQFCKTCIGNDCNTKLTFQRCQSCDSTTNVNCIRSAGSVGEITCRDYMDTCYVHVRDDIVMRGCVSQSSTSIQTECRRNNSDFCETCNENNCNNLLIDGEFCLTCDSQVDPLCVDTLNHTMRTQCNLGVRRLGCYRYDDGGDIIKRGCLSHLIPEEITYCRNQGQFCKTCIGDDCNAKIDFQECKVCNSTQNVDCIRSTHYIGSTVCRNYLDECFVHVDDNNVILRGCLQQNPTLESDCRDPDICESCDDRANCNDKIVDGEFCMTCDSTVDPNCVSNLNVSMRTQCNLAVTRMGCYLFDDGGEIIKRGCLSDIHPDEVTMCRQEGQFCKTCMGNDCNTKPAFQECKVCNSSQNVDCIRSTHYINSVTCRDYLDECFVHVQGNITTRGCLKQTPSLTTECQNRDICQVCDDRDDCNDKIVDGEFCITCDSQVDPNCRNNLNVTMRTQCSLSVEPMGCYLYDDGGDIIKRGCLSDLIAYEVAMCRQQGQFCKTCLGNDCNTKLTFQRCQSCNSSSNVNCIRSGGTVGEITCRDYMDTCYVHVRNDIVTRGCVAQPSTPTEVQTECRRTNSDFCETCIANNCNDLLIDGEFCLTCDSQVNPLCRDTLNHTMRTQCNLGVRRLGCYRYDDGGDIIIRGCLSHLIPEEITYCRNQGQFCKTCIGDDCNAKIDFQACRVCNSSQGVECIRSATGVSSQVCRNYLDECFTHVQNNITVRGCLQQNPSLAGDCQNRDICESCDHRGNCNDQIVDGEFCITCDSQLDPNCIDNVNFTMRTQCSLTVNGMGCYLFDDGGDIIKRGCLSDLIPYEVSMCRQEGTFCKTCQGNDCNSQLRFQRCLSCDSMTNPDCLLPNENVPSALCRNYKDSCMTHFENNRVIRGCASQRSDLQLSCLNNSSLCITCNSGANCNTDPVEEEFCITCDSENDVNCRTSPNITMIQQCGADVKLNKMGCYRFDDSGDIVKRGCLEDLVAGEIQMCRREGSECKTCMGNNCNLKAKFQSCHTCNSETNINCVSLKEAPPTTVCRNYLDECKTVTLVGGRTERGCSSQLNVIGNIISYECADENCNSNIFPPRRIACHQCSGSQCSGDLSTNAAFASVCRNYDANDRCFAFVDESREMRRGCESDITEDRSACNDANERCVLCNGSNCNTAPAITQSSLSCIKCSNSNQGCAWGHASTDAISCSPSVVFPNVESCFTYEHGNRTVTRGCSLDDPLCADDAAGCRSCSGNGCNIQNVITQSCKVCRSDQQAQCGSEAFTGLEELCGAIVTYEKRGCYSKREDGVIIRGCAASLSSNEITECADEGNDQCIYCDVDNCNIQALSHATSLKSILSVVLAIFVANLIIR</sequence>
<dbReference type="EMBL" id="WJQU01000001">
    <property type="protein sequence ID" value="KAJ6648787.1"/>
    <property type="molecule type" value="Genomic_DNA"/>
</dbReference>
<proteinExistence type="predicted"/>
<feature type="domain" description="DUF753" evidence="2">
    <location>
        <begin position="1074"/>
        <end position="1145"/>
    </location>
</feature>
<feature type="domain" description="DUF753" evidence="2">
    <location>
        <begin position="828"/>
        <end position="902"/>
    </location>
</feature>
<dbReference type="Proteomes" id="UP001151699">
    <property type="component" value="Chromosome A"/>
</dbReference>
<feature type="domain" description="DUF753" evidence="2">
    <location>
        <begin position="585"/>
        <end position="658"/>
    </location>
</feature>
<dbReference type="SUPFAM" id="SSF57302">
    <property type="entry name" value="Snake toxin-like"/>
    <property type="match status" value="1"/>
</dbReference>
<feature type="domain" description="DUF753" evidence="2">
    <location>
        <begin position="1638"/>
        <end position="1716"/>
    </location>
</feature>
<feature type="domain" description="DUF753" evidence="2">
    <location>
        <begin position="258"/>
        <end position="332"/>
    </location>
</feature>
<feature type="domain" description="DUF753" evidence="2">
    <location>
        <begin position="98"/>
        <end position="168"/>
    </location>
</feature>
<accession>A0A9Q0S813</accession>
<evidence type="ECO:0000256" key="1">
    <source>
        <dbReference type="SAM" id="SignalP"/>
    </source>
</evidence>
<feature type="signal peptide" evidence="1">
    <location>
        <begin position="1"/>
        <end position="23"/>
    </location>
</feature>
<feature type="domain" description="DUF753" evidence="2">
    <location>
        <begin position="993"/>
        <end position="1067"/>
    </location>
</feature>